<protein>
    <submittedName>
        <fullName evidence="1">16495_t:CDS:1</fullName>
    </submittedName>
</protein>
<sequence>MSLYKDYTKYLEVHYTLSSAYHSQANGLTERTIRQNTTKYKPFFLMYG</sequence>
<dbReference type="AlphaFoldDB" id="A0A9W4SZ79"/>
<reference evidence="1" key="1">
    <citation type="submission" date="2022-08" db="EMBL/GenBank/DDBJ databases">
        <authorList>
            <person name="Kallberg Y."/>
            <person name="Tangrot J."/>
            <person name="Rosling A."/>
        </authorList>
    </citation>
    <scope>NUCLEOTIDE SEQUENCE</scope>
    <source>
        <strain evidence="1">Wild A</strain>
    </source>
</reference>
<comment type="caution">
    <text evidence="1">The sequence shown here is derived from an EMBL/GenBank/DDBJ whole genome shotgun (WGS) entry which is preliminary data.</text>
</comment>
<evidence type="ECO:0000313" key="2">
    <source>
        <dbReference type="Proteomes" id="UP001153678"/>
    </source>
</evidence>
<evidence type="ECO:0000313" key="1">
    <source>
        <dbReference type="EMBL" id="CAI2184499.1"/>
    </source>
</evidence>
<name>A0A9W4SZ79_9GLOM</name>
<keyword evidence="2" id="KW-1185">Reference proteome</keyword>
<dbReference type="Proteomes" id="UP001153678">
    <property type="component" value="Unassembled WGS sequence"/>
</dbReference>
<proteinExistence type="predicted"/>
<dbReference type="OrthoDB" id="5592268at2759"/>
<accession>A0A9W4SZ79</accession>
<dbReference type="EMBL" id="CAMKVN010003355">
    <property type="protein sequence ID" value="CAI2184499.1"/>
    <property type="molecule type" value="Genomic_DNA"/>
</dbReference>
<gene>
    <name evidence="1" type="ORF">FWILDA_LOCUS11608</name>
</gene>
<organism evidence="1 2">
    <name type="scientific">Funneliformis geosporum</name>
    <dbReference type="NCBI Taxonomy" id="1117311"/>
    <lineage>
        <taxon>Eukaryota</taxon>
        <taxon>Fungi</taxon>
        <taxon>Fungi incertae sedis</taxon>
        <taxon>Mucoromycota</taxon>
        <taxon>Glomeromycotina</taxon>
        <taxon>Glomeromycetes</taxon>
        <taxon>Glomerales</taxon>
        <taxon>Glomeraceae</taxon>
        <taxon>Funneliformis</taxon>
    </lineage>
</organism>